<feature type="signal peptide" evidence="2">
    <location>
        <begin position="1"/>
        <end position="16"/>
    </location>
</feature>
<protein>
    <recommendedName>
        <fullName evidence="5">Cellulose biosynthesis protein BcsN</fullName>
    </recommendedName>
</protein>
<evidence type="ECO:0000313" key="3">
    <source>
        <dbReference type="EMBL" id="MBB6486724.1"/>
    </source>
</evidence>
<evidence type="ECO:0000313" key="4">
    <source>
        <dbReference type="Proteomes" id="UP000565576"/>
    </source>
</evidence>
<reference evidence="3 4" key="1">
    <citation type="submission" date="2020-08" db="EMBL/GenBank/DDBJ databases">
        <title>Genomic Encyclopedia of Type Strains, Phase IV (KMG-V): Genome sequencing to study the core and pangenomes of soil and plant-associated prokaryotes.</title>
        <authorList>
            <person name="Whitman W."/>
        </authorList>
    </citation>
    <scope>NUCLEOTIDE SEQUENCE [LARGE SCALE GENOMIC DNA]</scope>
    <source>
        <strain evidence="3 4">SEMIA 4060</strain>
    </source>
</reference>
<feature type="compositionally biased region" description="Pro residues" evidence="1">
    <location>
        <begin position="262"/>
        <end position="274"/>
    </location>
</feature>
<keyword evidence="2" id="KW-0732">Signal</keyword>
<dbReference type="InterPro" id="IPR031482">
    <property type="entry name" value="CBP_BcsN"/>
</dbReference>
<comment type="caution">
    <text evidence="3">The sequence shown here is derived from an EMBL/GenBank/DDBJ whole genome shotgun (WGS) entry which is preliminary data.</text>
</comment>
<organism evidence="3 4">
    <name type="scientific">Rhizobium lusitanum</name>
    <dbReference type="NCBI Taxonomy" id="293958"/>
    <lineage>
        <taxon>Bacteria</taxon>
        <taxon>Pseudomonadati</taxon>
        <taxon>Pseudomonadota</taxon>
        <taxon>Alphaproteobacteria</taxon>
        <taxon>Hyphomicrobiales</taxon>
        <taxon>Rhizobiaceae</taxon>
        <taxon>Rhizobium/Agrobacterium group</taxon>
        <taxon>Rhizobium</taxon>
    </lineage>
</organism>
<feature type="region of interest" description="Disordered" evidence="1">
    <location>
        <begin position="262"/>
        <end position="303"/>
    </location>
</feature>
<dbReference type="Pfam" id="PF17038">
    <property type="entry name" value="CBP_BcsN"/>
    <property type="match status" value="1"/>
</dbReference>
<dbReference type="RefSeq" id="WP_184706954.1">
    <property type="nucleotide sequence ID" value="NZ_JACHBG010000009.1"/>
</dbReference>
<evidence type="ECO:0000256" key="1">
    <source>
        <dbReference type="SAM" id="MobiDB-lite"/>
    </source>
</evidence>
<gene>
    <name evidence="3" type="ORF">GGD46_004023</name>
</gene>
<evidence type="ECO:0000256" key="2">
    <source>
        <dbReference type="SAM" id="SignalP"/>
    </source>
</evidence>
<feature type="chain" id="PRO_5031403020" description="Cellulose biosynthesis protein BcsN" evidence="2">
    <location>
        <begin position="17"/>
        <end position="331"/>
    </location>
</feature>
<accession>A0A7X0IT84</accession>
<dbReference type="AlphaFoldDB" id="A0A7X0IT84"/>
<name>A0A7X0IT84_9HYPH</name>
<proteinExistence type="predicted"/>
<dbReference type="Proteomes" id="UP000565576">
    <property type="component" value="Unassembled WGS sequence"/>
</dbReference>
<evidence type="ECO:0008006" key="5">
    <source>
        <dbReference type="Google" id="ProtNLM"/>
    </source>
</evidence>
<dbReference type="PROSITE" id="PS51257">
    <property type="entry name" value="PROKAR_LIPOPROTEIN"/>
    <property type="match status" value="1"/>
</dbReference>
<dbReference type="EMBL" id="JACHBG010000009">
    <property type="protein sequence ID" value="MBB6486724.1"/>
    <property type="molecule type" value="Genomic_DNA"/>
</dbReference>
<sequence>MLSIKTIALITLACLAAGCTTTGHVKQSIGVETVDNEKALAFPPPGGPAIVNVVERRHGKDVDQTISLATSSSVPGQNFLKVQFFGVAGPNQGLGSRPFNTINERAIAREMASAIPGVRLARSAILVQNSYGPFGYASGQSRTGDTCLYAWQQIQAGFARQLDQRNFGMVQTRVRLCDAHATERQLLSTVYGYTIAGHFDGAALAPWGTPRGAEAVLGKPGELVYPDTAPYRTPPITIGYQNRPVQPLRRPAVIRRPAVVPPQPQVQPALPPMIGPRVPLPDGQSDPSQTGGAGGPSSMLVQPAPANTVSNIIVPLPDCNGDAGISGTCRR</sequence>